<evidence type="ECO:0000313" key="3">
    <source>
        <dbReference type="Proteomes" id="UP000276379"/>
    </source>
</evidence>
<feature type="domain" description="N-acetyltransferase" evidence="1">
    <location>
        <begin position="32"/>
        <end position="196"/>
    </location>
</feature>
<dbReference type="Pfam" id="PF13302">
    <property type="entry name" value="Acetyltransf_3"/>
    <property type="match status" value="1"/>
</dbReference>
<dbReference type="InterPro" id="IPR051908">
    <property type="entry name" value="Ribosomal_N-acetyltransferase"/>
</dbReference>
<dbReference type="PANTHER" id="PTHR43441:SF2">
    <property type="entry name" value="FAMILY ACETYLTRANSFERASE, PUTATIVE (AFU_ORTHOLOGUE AFUA_7G00850)-RELATED"/>
    <property type="match status" value="1"/>
</dbReference>
<proteinExistence type="predicted"/>
<dbReference type="InterPro" id="IPR016181">
    <property type="entry name" value="Acyl_CoA_acyltransferase"/>
</dbReference>
<dbReference type="PROSITE" id="PS51186">
    <property type="entry name" value="GNAT"/>
    <property type="match status" value="1"/>
</dbReference>
<dbReference type="GO" id="GO:1990189">
    <property type="term" value="F:protein N-terminal-serine acetyltransferase activity"/>
    <property type="evidence" value="ECO:0007669"/>
    <property type="project" value="TreeGrafter"/>
</dbReference>
<reference evidence="2 3" key="1">
    <citation type="submission" date="2017-10" db="EMBL/GenBank/DDBJ databases">
        <title>Draft genome of actinobacteria isolated from guarana (Paullinia cupana (Mart.) Ducke.</title>
        <authorList>
            <person name="Siqueira K.A."/>
            <person name="Liotti R.G."/>
            <person name="Mendes T.A."/>
            <person name="Soares M.A."/>
        </authorList>
    </citation>
    <scope>NUCLEOTIDE SEQUENCE [LARGE SCALE GENOMIC DNA]</scope>
    <source>
        <strain evidence="2 3">199</strain>
    </source>
</reference>
<dbReference type="GO" id="GO:0005737">
    <property type="term" value="C:cytoplasm"/>
    <property type="evidence" value="ECO:0007669"/>
    <property type="project" value="TreeGrafter"/>
</dbReference>
<evidence type="ECO:0000313" key="2">
    <source>
        <dbReference type="EMBL" id="RRQ79143.1"/>
    </source>
</evidence>
<dbReference type="EMBL" id="PDES01000019">
    <property type="protein sequence ID" value="RRQ79143.1"/>
    <property type="molecule type" value="Genomic_DNA"/>
</dbReference>
<protein>
    <recommendedName>
        <fullName evidence="1">N-acetyltransferase domain-containing protein</fullName>
    </recommendedName>
</protein>
<dbReference type="SUPFAM" id="SSF55729">
    <property type="entry name" value="Acyl-CoA N-acyltransferases (Nat)"/>
    <property type="match status" value="1"/>
</dbReference>
<dbReference type="PANTHER" id="PTHR43441">
    <property type="entry name" value="RIBOSOMAL-PROTEIN-SERINE ACETYLTRANSFERASE"/>
    <property type="match status" value="1"/>
</dbReference>
<comment type="caution">
    <text evidence="2">The sequence shown here is derived from an EMBL/GenBank/DDBJ whole genome shotgun (WGS) entry which is preliminary data.</text>
</comment>
<dbReference type="GO" id="GO:0008999">
    <property type="term" value="F:protein-N-terminal-alanine acetyltransferase activity"/>
    <property type="evidence" value="ECO:0007669"/>
    <property type="project" value="TreeGrafter"/>
</dbReference>
<keyword evidence="3" id="KW-1185">Reference proteome</keyword>
<name>A0A3R8Q6N0_9ACTN</name>
<gene>
    <name evidence="2" type="ORF">CQW44_34785</name>
</gene>
<dbReference type="Proteomes" id="UP000276379">
    <property type="component" value="Unassembled WGS sequence"/>
</dbReference>
<sequence>MGATLRSVAGSEVAALPGSRRGRFVVTPGKRVALRALEPEDADVVYTWFQEDYFRDMFGYRYPVGRGGWRDWIERHGKPSYHDATFMLYSTEDGAALGLGALRNPGSEDRSAEVSLALGDISNRGLGLGREAALLMAEFGFHVMGLRRIYAWVLAQNLPAAAACQAAGAVQEGIARKARLINGTPVDAVLYGVLAEEFAERMRVLHRQSDTSQV</sequence>
<evidence type="ECO:0000259" key="1">
    <source>
        <dbReference type="PROSITE" id="PS51186"/>
    </source>
</evidence>
<dbReference type="InterPro" id="IPR000182">
    <property type="entry name" value="GNAT_dom"/>
</dbReference>
<organism evidence="2 3">
    <name type="scientific">Streptomyces griseofuscus</name>
    <dbReference type="NCBI Taxonomy" id="146922"/>
    <lineage>
        <taxon>Bacteria</taxon>
        <taxon>Bacillati</taxon>
        <taxon>Actinomycetota</taxon>
        <taxon>Actinomycetes</taxon>
        <taxon>Kitasatosporales</taxon>
        <taxon>Streptomycetaceae</taxon>
        <taxon>Streptomyces</taxon>
    </lineage>
</organism>
<accession>A0A3R8Q6N0</accession>
<dbReference type="Gene3D" id="3.40.630.30">
    <property type="match status" value="1"/>
</dbReference>
<dbReference type="AlphaFoldDB" id="A0A3R8Q6N0"/>